<feature type="region of interest" description="Disordered" evidence="3">
    <location>
        <begin position="434"/>
        <end position="513"/>
    </location>
</feature>
<dbReference type="Proteomes" id="UP001283361">
    <property type="component" value="Unassembled WGS sequence"/>
</dbReference>
<feature type="region of interest" description="Disordered" evidence="3">
    <location>
        <begin position="554"/>
        <end position="620"/>
    </location>
</feature>
<proteinExistence type="predicted"/>
<dbReference type="PROSITE" id="PS51450">
    <property type="entry name" value="LRR"/>
    <property type="match status" value="2"/>
</dbReference>
<keyword evidence="5" id="KW-1185">Reference proteome</keyword>
<feature type="compositionally biased region" description="Low complexity" evidence="3">
    <location>
        <begin position="397"/>
        <end position="411"/>
    </location>
</feature>
<comment type="caution">
    <text evidence="4">The sequence shown here is derived from an EMBL/GenBank/DDBJ whole genome shotgun (WGS) entry which is preliminary data.</text>
</comment>
<feature type="region of interest" description="Disordered" evidence="3">
    <location>
        <begin position="754"/>
        <end position="773"/>
    </location>
</feature>
<keyword evidence="2" id="KW-0677">Repeat</keyword>
<name>A0AAE1AFM3_9GAST</name>
<evidence type="ECO:0008006" key="6">
    <source>
        <dbReference type="Google" id="ProtNLM"/>
    </source>
</evidence>
<gene>
    <name evidence="4" type="ORF">RRG08_037317</name>
</gene>
<feature type="compositionally biased region" description="Basic and acidic residues" evidence="3">
    <location>
        <begin position="560"/>
        <end position="614"/>
    </location>
</feature>
<dbReference type="InterPro" id="IPR001611">
    <property type="entry name" value="Leu-rich_rpt"/>
</dbReference>
<protein>
    <recommendedName>
        <fullName evidence="6">Leucine-rich repeat-containing protein 43</fullName>
    </recommendedName>
</protein>
<reference evidence="4" key="1">
    <citation type="journal article" date="2023" name="G3 (Bethesda)">
        <title>A reference genome for the long-term kleptoplast-retaining sea slug Elysia crispata morphotype clarki.</title>
        <authorList>
            <person name="Eastman K.E."/>
            <person name="Pendleton A.L."/>
            <person name="Shaikh M.A."/>
            <person name="Suttiyut T."/>
            <person name="Ogas R."/>
            <person name="Tomko P."/>
            <person name="Gavelis G."/>
            <person name="Widhalm J.R."/>
            <person name="Wisecaver J.H."/>
        </authorList>
    </citation>
    <scope>NUCLEOTIDE SEQUENCE</scope>
    <source>
        <strain evidence="4">ECLA1</strain>
    </source>
</reference>
<feature type="region of interest" description="Disordered" evidence="3">
    <location>
        <begin position="370"/>
        <end position="411"/>
    </location>
</feature>
<dbReference type="InterPro" id="IPR032675">
    <property type="entry name" value="LRR_dom_sf"/>
</dbReference>
<accession>A0AAE1AFM3</accession>
<dbReference type="PANTHER" id="PTHR15454:SF19">
    <property type="entry name" value="LEUCINE-RICH REPEAT-CONTAINING PROTEIN 51"/>
    <property type="match status" value="1"/>
</dbReference>
<keyword evidence="1" id="KW-0433">Leucine-rich repeat</keyword>
<dbReference type="PANTHER" id="PTHR15454">
    <property type="entry name" value="NISCHARIN RELATED"/>
    <property type="match status" value="1"/>
</dbReference>
<evidence type="ECO:0000313" key="4">
    <source>
        <dbReference type="EMBL" id="KAK3787039.1"/>
    </source>
</evidence>
<dbReference type="EMBL" id="JAWDGP010001912">
    <property type="protein sequence ID" value="KAK3787039.1"/>
    <property type="molecule type" value="Genomic_DNA"/>
</dbReference>
<evidence type="ECO:0000313" key="5">
    <source>
        <dbReference type="Proteomes" id="UP001283361"/>
    </source>
</evidence>
<sequence>MDTVVPAQASRAIEEQLKTLCLREFPCGSGPWREEEIAYSSKNHRKGQKRAVLLPINKDKDKNATDLETVKRLAQKEKSEVLQELVSSHFSPWHLDYSWSEEAKQLREIAVKSPWLIDTNFVLNYFKTLRIVDKDVTSVDKKLLRLNNLEELTLSANFITKVNSKNLPTSLKVLELCANSISDISSLCLRPPLLHHLGLGRNCISFIGDYLTGDYWPNLLSLDLSHNNLCDLMEMVRKMTTLPKLRNLILQGNPLSLIPGYRGYTIDCLRRLTVLDDIHISADEKHHFKGLARRREFILDEAKVQISVSYMKGLPCPEEIKHPENQPEFPVVERTYFIQFMFPEETSLKTEEVPVDVEAMADDMADMATMTGEGADTGSQEEEGEQSARRDSPAELKSSSSEKQGQQQPGSPITIAAAATNQQERNVLFDSRPQLKSAAPPASSVASFPQAKPNLEDPEVKPGSEVEGINLDLLTDNQQQGEGEDGDPSNRTNEPTPRIKLAPVNSEPKSWSEELQLDWSIDLVRDDLLTLRDFFKQGMDFTVVEQVVLGYPAEPDTATTDEKDKESKDKKKDKGGKGKKKTPEPPKKTPPKNTKETGKPEKGGKKKKEPEIELVKSPPTYTTIAAFHITLEPFLEGEFLYQNIFTKGDVPPPSTVRSSFTEDRRGDKKDSKKADKSPEKADKKKDRKKSPHGKDEGSKKGGKGGRHAEEAEEDDLPPPPLELEVRVKLHHWLTAMDSVKEEEEKAAKALAAAATTRGSVGGDGSKVTGSVKH</sequence>
<dbReference type="AlphaFoldDB" id="A0AAE1AFM3"/>
<feature type="compositionally biased region" description="Low complexity" evidence="3">
    <location>
        <begin position="437"/>
        <end position="447"/>
    </location>
</feature>
<evidence type="ECO:0000256" key="2">
    <source>
        <dbReference type="ARBA" id="ARBA00022737"/>
    </source>
</evidence>
<organism evidence="4 5">
    <name type="scientific">Elysia crispata</name>
    <name type="common">lettuce slug</name>
    <dbReference type="NCBI Taxonomy" id="231223"/>
    <lineage>
        <taxon>Eukaryota</taxon>
        <taxon>Metazoa</taxon>
        <taxon>Spiralia</taxon>
        <taxon>Lophotrochozoa</taxon>
        <taxon>Mollusca</taxon>
        <taxon>Gastropoda</taxon>
        <taxon>Heterobranchia</taxon>
        <taxon>Euthyneura</taxon>
        <taxon>Panpulmonata</taxon>
        <taxon>Sacoglossa</taxon>
        <taxon>Placobranchoidea</taxon>
        <taxon>Plakobranchidae</taxon>
        <taxon>Elysia</taxon>
    </lineage>
</organism>
<feature type="compositionally biased region" description="Basic and acidic residues" evidence="3">
    <location>
        <begin position="660"/>
        <end position="684"/>
    </location>
</feature>
<feature type="region of interest" description="Disordered" evidence="3">
    <location>
        <begin position="645"/>
        <end position="723"/>
    </location>
</feature>
<evidence type="ECO:0000256" key="3">
    <source>
        <dbReference type="SAM" id="MobiDB-lite"/>
    </source>
</evidence>
<dbReference type="Gene3D" id="3.80.10.10">
    <property type="entry name" value="Ribonuclease Inhibitor"/>
    <property type="match status" value="1"/>
</dbReference>
<evidence type="ECO:0000256" key="1">
    <source>
        <dbReference type="ARBA" id="ARBA00022614"/>
    </source>
</evidence>
<dbReference type="SUPFAM" id="SSF52058">
    <property type="entry name" value="L domain-like"/>
    <property type="match status" value="1"/>
</dbReference>
<feature type="compositionally biased region" description="Basic and acidic residues" evidence="3">
    <location>
        <begin position="454"/>
        <end position="464"/>
    </location>
</feature>
<dbReference type="GO" id="GO:0005737">
    <property type="term" value="C:cytoplasm"/>
    <property type="evidence" value="ECO:0007669"/>
    <property type="project" value="TreeGrafter"/>
</dbReference>